<name>A0A8T3A5I2_DENNO</name>
<evidence type="ECO:0000256" key="1">
    <source>
        <dbReference type="ARBA" id="ARBA00022801"/>
    </source>
</evidence>
<evidence type="ECO:0000313" key="4">
    <source>
        <dbReference type="Proteomes" id="UP000829196"/>
    </source>
</evidence>
<keyword evidence="1" id="KW-0378">Hydrolase</keyword>
<reference evidence="3" key="1">
    <citation type="journal article" date="2022" name="Front. Genet.">
        <title>Chromosome-Scale Assembly of the Dendrobium nobile Genome Provides Insights Into the Molecular Mechanism of the Biosynthesis of the Medicinal Active Ingredient of Dendrobium.</title>
        <authorList>
            <person name="Xu Q."/>
            <person name="Niu S.-C."/>
            <person name="Li K.-L."/>
            <person name="Zheng P.-J."/>
            <person name="Zhang X.-J."/>
            <person name="Jia Y."/>
            <person name="Liu Y."/>
            <person name="Niu Y.-X."/>
            <person name="Yu L.-H."/>
            <person name="Chen D.-F."/>
            <person name="Zhang G.-Q."/>
        </authorList>
    </citation>
    <scope>NUCLEOTIDE SEQUENCE</scope>
    <source>
        <tissue evidence="3">Leaf</tissue>
    </source>
</reference>
<dbReference type="GO" id="GO:0019783">
    <property type="term" value="F:ubiquitin-like protein peptidase activity"/>
    <property type="evidence" value="ECO:0007669"/>
    <property type="project" value="TreeGrafter"/>
</dbReference>
<dbReference type="PANTHER" id="PTHR48153">
    <property type="entry name" value="UFM1-SPECIFIC PROTEASE 2"/>
    <property type="match status" value="1"/>
</dbReference>
<feature type="domain" description="UFSP1/2/DUB catalytic" evidence="2">
    <location>
        <begin position="130"/>
        <end position="409"/>
    </location>
</feature>
<dbReference type="EMBL" id="JAGYWB010000018">
    <property type="protein sequence ID" value="KAI0491323.1"/>
    <property type="molecule type" value="Genomic_DNA"/>
</dbReference>
<dbReference type="InterPro" id="IPR012462">
    <property type="entry name" value="UFSP1/2_DUB_cat"/>
</dbReference>
<sequence>MVFSVCPFCQCNILPAELEWHANNHFLEDDFEKDMQLARQISLELPTSRLKDAPAYLEEPSGGFSGGSSEISKSTFNENHLGLREVLLQERISCLVGLQIKSTFYKVEGGIMNLLRRCLQLENRKCISIISGYIDHYQSVESEDYGWGCGWRNIQMLSSHLLMQRKEARDVLFGGSEFVPDIPSLQRWLEIAWERGFDVPGSNSFNKEVYGSKKWIGTTECAALFRSFGLRARVVDFDRLPSSSPSTSYTSWKHGKHSNLGYFRCKMIEKQVYGPMDKFLQRSQSEKNSSVQDHDSSYKGENISGDQVLMEWIWNYFTDDAGCRLDDLQDVFISQKTPLYFQHDGHSRTVVGIQMQKSVKGPEERYSLLILDPGQRTRDLEKTLKDNNGWQKLIKRGIHTLKKPQYQLCYVDPGVSYKEEWEDLKTIHSEYIRFYKR</sequence>
<dbReference type="OrthoDB" id="288987at2759"/>
<evidence type="ECO:0000259" key="2">
    <source>
        <dbReference type="Pfam" id="PF07910"/>
    </source>
</evidence>
<dbReference type="SMR" id="A0A8T3A5I2"/>
<protein>
    <recommendedName>
        <fullName evidence="2">UFSP1/2/DUB catalytic domain-containing protein</fullName>
    </recommendedName>
</protein>
<accession>A0A8T3A5I2</accession>
<evidence type="ECO:0000313" key="3">
    <source>
        <dbReference type="EMBL" id="KAI0491323.1"/>
    </source>
</evidence>
<dbReference type="PANTHER" id="PTHR48153:SF4">
    <property type="entry name" value="UBIQUITIN CARBOXYL-TERMINAL HYDROLASE MUG105"/>
    <property type="match status" value="1"/>
</dbReference>
<organism evidence="3 4">
    <name type="scientific">Dendrobium nobile</name>
    <name type="common">Orchid</name>
    <dbReference type="NCBI Taxonomy" id="94219"/>
    <lineage>
        <taxon>Eukaryota</taxon>
        <taxon>Viridiplantae</taxon>
        <taxon>Streptophyta</taxon>
        <taxon>Embryophyta</taxon>
        <taxon>Tracheophyta</taxon>
        <taxon>Spermatophyta</taxon>
        <taxon>Magnoliopsida</taxon>
        <taxon>Liliopsida</taxon>
        <taxon>Asparagales</taxon>
        <taxon>Orchidaceae</taxon>
        <taxon>Epidendroideae</taxon>
        <taxon>Malaxideae</taxon>
        <taxon>Dendrobiinae</taxon>
        <taxon>Dendrobium</taxon>
    </lineage>
</organism>
<dbReference type="Gene3D" id="3.90.70.130">
    <property type="match status" value="1"/>
</dbReference>
<dbReference type="Pfam" id="PF07910">
    <property type="entry name" value="Peptidase_C78"/>
    <property type="match status" value="1"/>
</dbReference>
<keyword evidence="4" id="KW-1185">Reference proteome</keyword>
<dbReference type="Proteomes" id="UP000829196">
    <property type="component" value="Unassembled WGS sequence"/>
</dbReference>
<proteinExistence type="predicted"/>
<comment type="caution">
    <text evidence="3">The sequence shown here is derived from an EMBL/GenBank/DDBJ whole genome shotgun (WGS) entry which is preliminary data.</text>
</comment>
<gene>
    <name evidence="3" type="ORF">KFK09_025583</name>
</gene>
<dbReference type="AlphaFoldDB" id="A0A8T3A5I2"/>